<evidence type="ECO:0000313" key="2">
    <source>
        <dbReference type="Proteomes" id="UP000565455"/>
    </source>
</evidence>
<dbReference type="InterPro" id="IPR027417">
    <property type="entry name" value="P-loop_NTPase"/>
</dbReference>
<protein>
    <recommendedName>
        <fullName evidence="3">CobQ/CobB/MinD/ParA nucleotide binding domain-containing protein</fullName>
    </recommendedName>
</protein>
<dbReference type="RefSeq" id="WP_182591448.1">
    <property type="nucleotide sequence ID" value="NZ_JACJIM010000001.1"/>
</dbReference>
<organism evidence="1 2">
    <name type="scientific">Methylobacterium fujisawaense</name>
    <dbReference type="NCBI Taxonomy" id="107400"/>
    <lineage>
        <taxon>Bacteria</taxon>
        <taxon>Pseudomonadati</taxon>
        <taxon>Pseudomonadota</taxon>
        <taxon>Alphaproteobacteria</taxon>
        <taxon>Hyphomicrobiales</taxon>
        <taxon>Methylobacteriaceae</taxon>
        <taxon>Methylobacterium</taxon>
    </lineage>
</organism>
<evidence type="ECO:0008006" key="3">
    <source>
        <dbReference type="Google" id="ProtNLM"/>
    </source>
</evidence>
<gene>
    <name evidence="1" type="ORF">GGQ91_000889</name>
</gene>
<keyword evidence="2" id="KW-1185">Reference proteome</keyword>
<proteinExistence type="predicted"/>
<dbReference type="Proteomes" id="UP000565455">
    <property type="component" value="Unassembled WGS sequence"/>
</dbReference>
<dbReference type="SUPFAM" id="SSF52540">
    <property type="entry name" value="P-loop containing nucleoside triphosphate hydrolases"/>
    <property type="match status" value="1"/>
</dbReference>
<dbReference type="Gene3D" id="3.40.50.300">
    <property type="entry name" value="P-loop containing nucleotide triphosphate hydrolases"/>
    <property type="match status" value="1"/>
</dbReference>
<accession>A0ABR6D634</accession>
<dbReference type="EMBL" id="JACJIM010000001">
    <property type="protein sequence ID" value="MBA9061528.1"/>
    <property type="molecule type" value="Genomic_DNA"/>
</dbReference>
<dbReference type="GeneID" id="96602651"/>
<sequence length="295" mass="31820">MRIKSPRTSSPELAAELAATTALSSTPASDFLTLGNAKGGVGKTLLATLIADLWTMTGQSYRAFQVDDQRRLEAMLGAQVGTIVPDFEAAMRQPRALTSPFAPVYTALGDAARTGGHVLLEAGANRVELTALWMRKTELQEDLTAWGVRPVVMVPSTVEAEAMRQATVALRTFGEALPGASLVFVENQRDGRLADLKPRSEAALVWREGLAPFLAEPGRHHLVMPLIEADAWAAYEDHGLRFIKAMSMAPSEAAQLLGEEISEAKIMRSAVTAFVRAMRVELARVLPSLVTRGEA</sequence>
<evidence type="ECO:0000313" key="1">
    <source>
        <dbReference type="EMBL" id="MBA9061528.1"/>
    </source>
</evidence>
<reference evidence="1 2" key="1">
    <citation type="submission" date="2020-08" db="EMBL/GenBank/DDBJ databases">
        <title>Genomic Encyclopedia of Type Strains, Phase IV (KMG-IV): sequencing the most valuable type-strain genomes for metagenomic binning, comparative biology and taxonomic classification.</title>
        <authorList>
            <person name="Goeker M."/>
        </authorList>
    </citation>
    <scope>NUCLEOTIDE SEQUENCE [LARGE SCALE GENOMIC DNA]</scope>
    <source>
        <strain evidence="1 2">DSM 5686</strain>
    </source>
</reference>
<name>A0ABR6D634_9HYPH</name>
<comment type="caution">
    <text evidence="1">The sequence shown here is derived from an EMBL/GenBank/DDBJ whole genome shotgun (WGS) entry which is preliminary data.</text>
</comment>